<feature type="chain" id="PRO_5012055824" evidence="1">
    <location>
        <begin position="18"/>
        <end position="209"/>
    </location>
</feature>
<name>A0A1X7UWS3_AMPQE</name>
<dbReference type="InParanoid" id="A0A1X7UWS3"/>
<protein>
    <submittedName>
        <fullName evidence="2">Uncharacterized protein</fullName>
    </submittedName>
</protein>
<dbReference type="EnsemblMetazoa" id="Aqu2.1.32228_001">
    <property type="protein sequence ID" value="Aqu2.1.32228_001"/>
    <property type="gene ID" value="Aqu2.1.32228"/>
</dbReference>
<evidence type="ECO:0000313" key="2">
    <source>
        <dbReference type="EnsemblMetazoa" id="Aqu2.1.32228_001"/>
    </source>
</evidence>
<organism evidence="2">
    <name type="scientific">Amphimedon queenslandica</name>
    <name type="common">Sponge</name>
    <dbReference type="NCBI Taxonomy" id="400682"/>
    <lineage>
        <taxon>Eukaryota</taxon>
        <taxon>Metazoa</taxon>
        <taxon>Porifera</taxon>
        <taxon>Demospongiae</taxon>
        <taxon>Heteroscleromorpha</taxon>
        <taxon>Haplosclerida</taxon>
        <taxon>Niphatidae</taxon>
        <taxon>Amphimedon</taxon>
    </lineage>
</organism>
<dbReference type="OrthoDB" id="348201at2759"/>
<accession>A0A1X7UWS3</accession>
<reference evidence="2" key="1">
    <citation type="submission" date="2017-05" db="UniProtKB">
        <authorList>
            <consortium name="EnsemblMetazoa"/>
        </authorList>
    </citation>
    <scope>IDENTIFICATION</scope>
</reference>
<dbReference type="AlphaFoldDB" id="A0A1X7UWS3"/>
<keyword evidence="1" id="KW-0732">Signal</keyword>
<evidence type="ECO:0000256" key="1">
    <source>
        <dbReference type="SAM" id="SignalP"/>
    </source>
</evidence>
<proteinExistence type="predicted"/>
<sequence length="209" mass="23343">MLLLLLWLSSIPADISNHESMEFHQDIPGVVDVLQPVKDRVQQDPMEPVIPAPPPGYGFPKPQKLSHFAKRVSMLRVYFKYFDIQGGGRKGGKSLFAQQFDSQNVSLSTPEAMEGEGGERDKIEPLVAQVKERLFISDKTIVDTNSHAFAQSRLISGDGLRDVGATPLEVEKELSSIHTENTQRLVAMTEQELIEEKGKMEKLLGKLMK</sequence>
<feature type="signal peptide" evidence="1">
    <location>
        <begin position="1"/>
        <end position="17"/>
    </location>
</feature>